<dbReference type="AlphaFoldDB" id="A0A540M9H9"/>
<evidence type="ECO:0000313" key="2">
    <source>
        <dbReference type="Proteomes" id="UP000315295"/>
    </source>
</evidence>
<keyword evidence="2" id="KW-1185">Reference proteome</keyword>
<comment type="caution">
    <text evidence="1">The sequence shown here is derived from an EMBL/GenBank/DDBJ whole genome shotgun (WGS) entry which is preliminary data.</text>
</comment>
<protein>
    <submittedName>
        <fullName evidence="1">Uncharacterized protein</fullName>
    </submittedName>
</protein>
<dbReference type="EMBL" id="VIEB01000317">
    <property type="protein sequence ID" value="TQD95381.1"/>
    <property type="molecule type" value="Genomic_DNA"/>
</dbReference>
<evidence type="ECO:0000313" key="1">
    <source>
        <dbReference type="EMBL" id="TQD95381.1"/>
    </source>
</evidence>
<dbReference type="Proteomes" id="UP000315295">
    <property type="component" value="Unassembled WGS sequence"/>
</dbReference>
<sequence>MDHRPVNPIDPVGPLIPQARASLTSSVALPLLKWVSHGIETVVLWKRFDAEEMAKMFNWEMKTLLLKWVSHGIETVVLWKRFDAEEMAKMFNWEMKTLVIILKQSF</sequence>
<proteinExistence type="predicted"/>
<gene>
    <name evidence="1" type="ORF">C1H46_019019</name>
</gene>
<reference evidence="1 2" key="1">
    <citation type="journal article" date="2019" name="G3 (Bethesda)">
        <title>Sequencing of a Wild Apple (Malus baccata) Genome Unravels the Differences Between Cultivated and Wild Apple Species Regarding Disease Resistance and Cold Tolerance.</title>
        <authorList>
            <person name="Chen X."/>
        </authorList>
    </citation>
    <scope>NUCLEOTIDE SEQUENCE [LARGE SCALE GENOMIC DNA]</scope>
    <source>
        <strain evidence="2">cv. Shandingzi</strain>
        <tissue evidence="1">Leaves</tissue>
    </source>
</reference>
<organism evidence="1 2">
    <name type="scientific">Malus baccata</name>
    <name type="common">Siberian crab apple</name>
    <name type="synonym">Pyrus baccata</name>
    <dbReference type="NCBI Taxonomy" id="106549"/>
    <lineage>
        <taxon>Eukaryota</taxon>
        <taxon>Viridiplantae</taxon>
        <taxon>Streptophyta</taxon>
        <taxon>Embryophyta</taxon>
        <taxon>Tracheophyta</taxon>
        <taxon>Spermatophyta</taxon>
        <taxon>Magnoliopsida</taxon>
        <taxon>eudicotyledons</taxon>
        <taxon>Gunneridae</taxon>
        <taxon>Pentapetalae</taxon>
        <taxon>rosids</taxon>
        <taxon>fabids</taxon>
        <taxon>Rosales</taxon>
        <taxon>Rosaceae</taxon>
        <taxon>Amygdaloideae</taxon>
        <taxon>Maleae</taxon>
        <taxon>Malus</taxon>
    </lineage>
</organism>
<accession>A0A540M9H9</accession>
<name>A0A540M9H9_MALBA</name>